<dbReference type="EMBL" id="LJCR01000432">
    <property type="protein sequence ID" value="KPV52785.1"/>
    <property type="molecule type" value="Genomic_DNA"/>
</dbReference>
<dbReference type="Pfam" id="PF00213">
    <property type="entry name" value="OSCP"/>
    <property type="match status" value="1"/>
</dbReference>
<comment type="caution">
    <text evidence="9">The sequence shown here is derived from an EMBL/GenBank/DDBJ whole genome shotgun (WGS) entry which is preliminary data.</text>
</comment>
<protein>
    <recommendedName>
        <fullName evidence="8">ATP synthase subunit delta</fullName>
    </recommendedName>
    <alternativeName>
        <fullName evidence="8">ATP synthase F(1) sector subunit delta</fullName>
    </alternativeName>
    <alternativeName>
        <fullName evidence="8">F-type ATPase subunit delta</fullName>
        <shortName evidence="8">F-ATPase subunit delta</shortName>
    </alternativeName>
</protein>
<reference evidence="9 10" key="1">
    <citation type="submission" date="2015-09" db="EMBL/GenBank/DDBJ databases">
        <title>Draft genome sequence of Kouleothrix aurantiaca JCM 19913.</title>
        <authorList>
            <person name="Hemp J."/>
        </authorList>
    </citation>
    <scope>NUCLEOTIDE SEQUENCE [LARGE SCALE GENOMIC DNA]</scope>
    <source>
        <strain evidence="9 10">COM-B</strain>
    </source>
</reference>
<name>A0A0P9HDS1_9CHLR</name>
<keyword evidence="7 8" id="KW-0066">ATP synthesis</keyword>
<evidence type="ECO:0000256" key="7">
    <source>
        <dbReference type="ARBA" id="ARBA00023310"/>
    </source>
</evidence>
<dbReference type="GO" id="GO:0046933">
    <property type="term" value="F:proton-transporting ATP synthase activity, rotational mechanism"/>
    <property type="evidence" value="ECO:0007669"/>
    <property type="project" value="UniProtKB-UniRule"/>
</dbReference>
<keyword evidence="5 8" id="KW-0472">Membrane</keyword>
<evidence type="ECO:0000313" key="10">
    <source>
        <dbReference type="Proteomes" id="UP000050509"/>
    </source>
</evidence>
<evidence type="ECO:0000256" key="8">
    <source>
        <dbReference type="HAMAP-Rule" id="MF_01416"/>
    </source>
</evidence>
<gene>
    <name evidence="8" type="primary">atpH</name>
    <name evidence="9" type="ORF">SE17_13420</name>
</gene>
<dbReference type="PATRIC" id="fig|186479.3.peg.8268"/>
<comment type="subcellular location">
    <subcellularLocation>
        <location evidence="8">Cell membrane</location>
        <topology evidence="8">Peripheral membrane protein</topology>
    </subcellularLocation>
    <subcellularLocation>
        <location evidence="1">Membrane</location>
    </subcellularLocation>
</comment>
<evidence type="ECO:0000256" key="4">
    <source>
        <dbReference type="ARBA" id="ARBA00023065"/>
    </source>
</evidence>
<evidence type="ECO:0000256" key="1">
    <source>
        <dbReference type="ARBA" id="ARBA00004370"/>
    </source>
</evidence>
<dbReference type="Proteomes" id="UP000050509">
    <property type="component" value="Unassembled WGS sequence"/>
</dbReference>
<dbReference type="NCBIfam" id="TIGR01145">
    <property type="entry name" value="ATP_synt_delta"/>
    <property type="match status" value="1"/>
</dbReference>
<comment type="function">
    <text evidence="8">F(1)F(0) ATP synthase produces ATP from ADP in the presence of a proton or sodium gradient. F-type ATPases consist of two structural domains, F(1) containing the extramembraneous catalytic core and F(0) containing the membrane proton channel, linked together by a central stalk and a peripheral stalk. During catalysis, ATP synthesis in the catalytic domain of F(1) is coupled via a rotary mechanism of the central stalk subunits to proton translocation.</text>
</comment>
<comment type="function">
    <text evidence="8">This protein is part of the stalk that links CF(0) to CF(1). It either transmits conformational changes from CF(0) to CF(1) or is implicated in proton conduction.</text>
</comment>
<evidence type="ECO:0000256" key="2">
    <source>
        <dbReference type="ARBA" id="ARBA00022448"/>
    </source>
</evidence>
<evidence type="ECO:0000256" key="3">
    <source>
        <dbReference type="ARBA" id="ARBA00022781"/>
    </source>
</evidence>
<dbReference type="InterPro" id="IPR020781">
    <property type="entry name" value="ATPase_OSCP/d_CS"/>
</dbReference>
<keyword evidence="3 8" id="KW-0375">Hydrogen ion transport</keyword>
<keyword evidence="4 8" id="KW-0406">Ion transport</keyword>
<dbReference type="PRINTS" id="PR00125">
    <property type="entry name" value="ATPASEDELTA"/>
</dbReference>
<dbReference type="HAMAP" id="MF_01416">
    <property type="entry name" value="ATP_synth_delta_bact"/>
    <property type="match status" value="1"/>
</dbReference>
<dbReference type="PROSITE" id="PS00389">
    <property type="entry name" value="ATPASE_DELTA"/>
    <property type="match status" value="1"/>
</dbReference>
<proteinExistence type="inferred from homology"/>
<sequence length="164" mass="17451">MSTSEAQVFARALHDALFGGALQSLKAASAKLANVPAGDSAALSQALASALPADAPREVQNFLQAMAREGVLDRLPSVVQAFEQFGRSDTRALSGDVVSAVELSDEQRTTILNDLRGRYGQQLDVRFSIDPSLIGGLIIRVGDQVLDNSLRARLSAIQRNMLSS</sequence>
<dbReference type="GO" id="GO:0005886">
    <property type="term" value="C:plasma membrane"/>
    <property type="evidence" value="ECO:0007669"/>
    <property type="project" value="UniProtKB-SubCell"/>
</dbReference>
<evidence type="ECO:0000256" key="6">
    <source>
        <dbReference type="ARBA" id="ARBA00023196"/>
    </source>
</evidence>
<dbReference type="AlphaFoldDB" id="A0A0P9HDS1"/>
<dbReference type="GO" id="GO:0045259">
    <property type="term" value="C:proton-transporting ATP synthase complex"/>
    <property type="evidence" value="ECO:0007669"/>
    <property type="project" value="UniProtKB-KW"/>
</dbReference>
<accession>A0A0P9HDS1</accession>
<keyword evidence="10" id="KW-1185">Reference proteome</keyword>
<dbReference type="PANTHER" id="PTHR11910">
    <property type="entry name" value="ATP SYNTHASE DELTA CHAIN"/>
    <property type="match status" value="1"/>
</dbReference>
<keyword evidence="6 8" id="KW-0139">CF(1)</keyword>
<comment type="subunit">
    <text evidence="8">F-type ATPases have 2 components, F(1) - the catalytic core - and F(0) - the membrane proton channel. F(1) has five subunits: alpha(3), beta(3), gamma(1), delta(1), epsilon(1). F(0) has three main subunits: a(1), b(2) and c(10-14). The alpha and beta chains form an alternating ring which encloses part of the gamma chain. F(1) is attached to F(0) by a central stalk formed by the gamma and epsilon chains, while a peripheral stalk is formed by the delta and b chains.</text>
</comment>
<evidence type="ECO:0000256" key="5">
    <source>
        <dbReference type="ARBA" id="ARBA00023136"/>
    </source>
</evidence>
<dbReference type="InterPro" id="IPR000711">
    <property type="entry name" value="ATPase_OSCP/dsu"/>
</dbReference>
<keyword evidence="2 8" id="KW-0813">Transport</keyword>
<evidence type="ECO:0000313" key="9">
    <source>
        <dbReference type="EMBL" id="KPV52785.1"/>
    </source>
</evidence>
<keyword evidence="8" id="KW-1003">Cell membrane</keyword>
<comment type="similarity">
    <text evidence="8">Belongs to the ATPase delta chain family.</text>
</comment>
<organism evidence="9 10">
    <name type="scientific">Kouleothrix aurantiaca</name>
    <dbReference type="NCBI Taxonomy" id="186479"/>
    <lineage>
        <taxon>Bacteria</taxon>
        <taxon>Bacillati</taxon>
        <taxon>Chloroflexota</taxon>
        <taxon>Chloroflexia</taxon>
        <taxon>Chloroflexales</taxon>
        <taxon>Roseiflexineae</taxon>
        <taxon>Roseiflexaceae</taxon>
        <taxon>Kouleothrix</taxon>
    </lineage>
</organism>